<dbReference type="Proteomes" id="UP000271098">
    <property type="component" value="Unassembled WGS sequence"/>
</dbReference>
<organism evidence="4">
    <name type="scientific">Gongylonema pulchrum</name>
    <dbReference type="NCBI Taxonomy" id="637853"/>
    <lineage>
        <taxon>Eukaryota</taxon>
        <taxon>Metazoa</taxon>
        <taxon>Ecdysozoa</taxon>
        <taxon>Nematoda</taxon>
        <taxon>Chromadorea</taxon>
        <taxon>Rhabditida</taxon>
        <taxon>Spirurina</taxon>
        <taxon>Spiruromorpha</taxon>
        <taxon>Spiruroidea</taxon>
        <taxon>Gongylonematidae</taxon>
        <taxon>Gongylonema</taxon>
    </lineage>
</organism>
<evidence type="ECO:0000313" key="4">
    <source>
        <dbReference type="WBParaSite" id="GPUH_0000949601-mRNA-1"/>
    </source>
</evidence>
<keyword evidence="1" id="KW-0812">Transmembrane</keyword>
<dbReference type="AlphaFoldDB" id="A0A183DL94"/>
<keyword evidence="1" id="KW-0472">Membrane</keyword>
<gene>
    <name evidence="2" type="ORF">GPUH_LOCUS9488</name>
</gene>
<name>A0A183DL94_9BILA</name>
<proteinExistence type="predicted"/>
<protein>
    <submittedName>
        <fullName evidence="4">Flippase</fullName>
    </submittedName>
</protein>
<keyword evidence="1" id="KW-1133">Transmembrane helix</keyword>
<feature type="transmembrane region" description="Helical" evidence="1">
    <location>
        <begin position="40"/>
        <end position="59"/>
    </location>
</feature>
<reference evidence="4" key="1">
    <citation type="submission" date="2016-06" db="UniProtKB">
        <authorList>
            <consortium name="WormBaseParasite"/>
        </authorList>
    </citation>
    <scope>IDENTIFICATION</scope>
</reference>
<keyword evidence="3" id="KW-1185">Reference proteome</keyword>
<sequence length="98" mass="11485">MKFAADLYSYKNIVVLLGFGSRVVVITLVMYLTLAKVPKSFFKTFTLNLLAINIIYTVMLAAKSVRRIEKLYTSVENTFWFLFLIFYYKYGRLETILD</sequence>
<evidence type="ECO:0000313" key="2">
    <source>
        <dbReference type="EMBL" id="VDK73011.1"/>
    </source>
</evidence>
<evidence type="ECO:0000313" key="3">
    <source>
        <dbReference type="Proteomes" id="UP000271098"/>
    </source>
</evidence>
<dbReference type="WBParaSite" id="GPUH_0000949601-mRNA-1">
    <property type="protein sequence ID" value="GPUH_0000949601-mRNA-1"/>
    <property type="gene ID" value="GPUH_0000949601"/>
</dbReference>
<feature type="transmembrane region" description="Helical" evidence="1">
    <location>
        <begin position="12"/>
        <end position="34"/>
    </location>
</feature>
<accession>A0A183DL94</accession>
<evidence type="ECO:0000256" key="1">
    <source>
        <dbReference type="SAM" id="Phobius"/>
    </source>
</evidence>
<reference evidence="2 3" key="2">
    <citation type="submission" date="2018-11" db="EMBL/GenBank/DDBJ databases">
        <authorList>
            <consortium name="Pathogen Informatics"/>
        </authorList>
    </citation>
    <scope>NUCLEOTIDE SEQUENCE [LARGE SCALE GENOMIC DNA]</scope>
</reference>
<dbReference type="EMBL" id="UYRT01031265">
    <property type="protein sequence ID" value="VDK73011.1"/>
    <property type="molecule type" value="Genomic_DNA"/>
</dbReference>